<gene>
    <name evidence="8" type="ORF">E2493_10625</name>
</gene>
<dbReference type="Proteomes" id="UP000298213">
    <property type="component" value="Unassembled WGS sequence"/>
</dbReference>
<reference evidence="8 9" key="1">
    <citation type="submission" date="2019-03" db="EMBL/GenBank/DDBJ databases">
        <title>Genome sequence of Sphingomonas sp. 17J27-24.</title>
        <authorList>
            <person name="Kim M."/>
            <person name="Maeng S."/>
            <person name="Sathiyaraj S."/>
        </authorList>
    </citation>
    <scope>NUCLEOTIDE SEQUENCE [LARGE SCALE GENOMIC DNA]</scope>
    <source>
        <strain evidence="8 9">17J27-24</strain>
    </source>
</reference>
<protein>
    <submittedName>
        <fullName evidence="8">Cation diffusion facilitator family transporter</fullName>
    </submittedName>
</protein>
<evidence type="ECO:0000256" key="3">
    <source>
        <dbReference type="ARBA" id="ARBA00022692"/>
    </source>
</evidence>
<feature type="transmembrane region" description="Helical" evidence="6">
    <location>
        <begin position="192"/>
        <end position="209"/>
    </location>
</feature>
<evidence type="ECO:0000256" key="5">
    <source>
        <dbReference type="ARBA" id="ARBA00023136"/>
    </source>
</evidence>
<proteinExistence type="predicted"/>
<dbReference type="InterPro" id="IPR002524">
    <property type="entry name" value="Cation_efflux"/>
</dbReference>
<dbReference type="GO" id="GO:0008324">
    <property type="term" value="F:monoatomic cation transmembrane transporter activity"/>
    <property type="evidence" value="ECO:0007669"/>
    <property type="project" value="InterPro"/>
</dbReference>
<dbReference type="PANTHER" id="PTHR13414:SF9">
    <property type="entry name" value="PROTON-COUPLED ZINC ANTIPORTER SLC30A9, MITOCHONDRIAL"/>
    <property type="match status" value="1"/>
</dbReference>
<keyword evidence="5 6" id="KW-0472">Membrane</keyword>
<dbReference type="PANTHER" id="PTHR13414">
    <property type="entry name" value="HUEL-CATION TRANSPORTER"/>
    <property type="match status" value="1"/>
</dbReference>
<name>A0A4Y8ZU15_9SPHN</name>
<dbReference type="InterPro" id="IPR027469">
    <property type="entry name" value="Cation_efflux_TMD_sf"/>
</dbReference>
<dbReference type="OrthoDB" id="9806522at2"/>
<organism evidence="8 9">
    <name type="scientific">Sphingomonas parva</name>
    <dbReference type="NCBI Taxonomy" id="2555898"/>
    <lineage>
        <taxon>Bacteria</taxon>
        <taxon>Pseudomonadati</taxon>
        <taxon>Pseudomonadota</taxon>
        <taxon>Alphaproteobacteria</taxon>
        <taxon>Sphingomonadales</taxon>
        <taxon>Sphingomonadaceae</taxon>
        <taxon>Sphingomonas</taxon>
    </lineage>
</organism>
<dbReference type="InterPro" id="IPR040177">
    <property type="entry name" value="SLC30A9"/>
</dbReference>
<dbReference type="InterPro" id="IPR058533">
    <property type="entry name" value="Cation_efflux_TM"/>
</dbReference>
<dbReference type="GO" id="GO:0006829">
    <property type="term" value="P:zinc ion transport"/>
    <property type="evidence" value="ECO:0007669"/>
    <property type="project" value="InterPro"/>
</dbReference>
<evidence type="ECO:0000256" key="2">
    <source>
        <dbReference type="ARBA" id="ARBA00022448"/>
    </source>
</evidence>
<dbReference type="Pfam" id="PF01545">
    <property type="entry name" value="Cation_efflux"/>
    <property type="match status" value="1"/>
</dbReference>
<accession>A0A4Y8ZU15</accession>
<dbReference type="GO" id="GO:0016020">
    <property type="term" value="C:membrane"/>
    <property type="evidence" value="ECO:0007669"/>
    <property type="project" value="UniProtKB-SubCell"/>
</dbReference>
<keyword evidence="4 6" id="KW-1133">Transmembrane helix</keyword>
<comment type="subcellular location">
    <subcellularLocation>
        <location evidence="1">Membrane</location>
        <topology evidence="1">Multi-pass membrane protein</topology>
    </subcellularLocation>
</comment>
<feature type="transmembrane region" description="Helical" evidence="6">
    <location>
        <begin position="75"/>
        <end position="96"/>
    </location>
</feature>
<dbReference type="EMBL" id="SPDV01000018">
    <property type="protein sequence ID" value="TFI58239.1"/>
    <property type="molecule type" value="Genomic_DNA"/>
</dbReference>
<dbReference type="RefSeq" id="WP_135086529.1">
    <property type="nucleotide sequence ID" value="NZ_SPDV01000018.1"/>
</dbReference>
<evidence type="ECO:0000256" key="6">
    <source>
        <dbReference type="SAM" id="Phobius"/>
    </source>
</evidence>
<dbReference type="AlphaFoldDB" id="A0A4Y8ZU15"/>
<evidence type="ECO:0000256" key="4">
    <source>
        <dbReference type="ARBA" id="ARBA00022989"/>
    </source>
</evidence>
<dbReference type="SUPFAM" id="SSF161111">
    <property type="entry name" value="Cation efflux protein transmembrane domain-like"/>
    <property type="match status" value="1"/>
</dbReference>
<evidence type="ECO:0000256" key="1">
    <source>
        <dbReference type="ARBA" id="ARBA00004141"/>
    </source>
</evidence>
<dbReference type="Gene3D" id="1.20.1510.10">
    <property type="entry name" value="Cation efflux protein transmembrane domain"/>
    <property type="match status" value="1"/>
</dbReference>
<keyword evidence="3 6" id="KW-0812">Transmembrane</keyword>
<feature type="transmembrane region" description="Helical" evidence="6">
    <location>
        <begin position="116"/>
        <end position="136"/>
    </location>
</feature>
<evidence type="ECO:0000259" key="7">
    <source>
        <dbReference type="Pfam" id="PF01545"/>
    </source>
</evidence>
<comment type="caution">
    <text evidence="8">The sequence shown here is derived from an EMBL/GenBank/DDBJ whole genome shotgun (WGS) entry which is preliminary data.</text>
</comment>
<feature type="transmembrane region" description="Helical" evidence="6">
    <location>
        <begin position="156"/>
        <end position="180"/>
    </location>
</feature>
<dbReference type="NCBIfam" id="TIGR01297">
    <property type="entry name" value="CDF"/>
    <property type="match status" value="1"/>
</dbReference>
<keyword evidence="9" id="KW-1185">Reference proteome</keyword>
<evidence type="ECO:0000313" key="8">
    <source>
        <dbReference type="EMBL" id="TFI58239.1"/>
    </source>
</evidence>
<sequence length="306" mass="31752">MAGGSKKVVFAAGAANLGIAAAKFVGAALTGSSAMFAEGVHSLVDTSNQGLLLLGMKRSQKPADARHPFGYSREIYFWSFVVAVLLFAAGGAVAIYEGIHKLHAPEPIENPVVNYVILLVAVALEAGSFVVALKEFRTVTGGRNWWTAIREAKDPVLYTVLFEDSAALLGLVVALIGLALAHLLDQPALDGVASIVIGAILIVASLLLARETMGLIIGESAMPAVLADVERLIRAGEGVETVRDINSVHLGPHDIVVTAAVDFDDRLTAGDVERSIAAITAAVTAAQSDVKRVYLAPVSLGAAAPA</sequence>
<evidence type="ECO:0000313" key="9">
    <source>
        <dbReference type="Proteomes" id="UP000298213"/>
    </source>
</evidence>
<feature type="domain" description="Cation efflux protein transmembrane" evidence="7">
    <location>
        <begin position="9"/>
        <end position="214"/>
    </location>
</feature>
<keyword evidence="2" id="KW-0813">Transport</keyword>